<proteinExistence type="predicted"/>
<sequence length="109" mass="12382">DLETFTDAWNDHSIRTEQNLSPNQLWEIGLAQNAVNVSCNMEDLNILVQDSTYPLEEQNVGVVVPQVECLLSENEMAQLRTTINPVSQSRDFGQDIYLSVLNFVQQLLE</sequence>
<feature type="domain" description="Integrase core" evidence="1">
    <location>
        <begin position="1"/>
        <end position="34"/>
    </location>
</feature>
<organism evidence="2 3">
    <name type="scientific">Cirrhinus mrigala</name>
    <name type="common">Mrigala</name>
    <dbReference type="NCBI Taxonomy" id="683832"/>
    <lineage>
        <taxon>Eukaryota</taxon>
        <taxon>Metazoa</taxon>
        <taxon>Chordata</taxon>
        <taxon>Craniata</taxon>
        <taxon>Vertebrata</taxon>
        <taxon>Euteleostomi</taxon>
        <taxon>Actinopterygii</taxon>
        <taxon>Neopterygii</taxon>
        <taxon>Teleostei</taxon>
        <taxon>Ostariophysi</taxon>
        <taxon>Cypriniformes</taxon>
        <taxon>Cyprinidae</taxon>
        <taxon>Labeoninae</taxon>
        <taxon>Labeonini</taxon>
        <taxon>Cirrhinus</taxon>
    </lineage>
</organism>
<accession>A0ABD0MLV6</accession>
<feature type="non-terminal residue" evidence="2">
    <location>
        <position position="1"/>
    </location>
</feature>
<dbReference type="InterPro" id="IPR058913">
    <property type="entry name" value="Integrase_dom_put"/>
</dbReference>
<evidence type="ECO:0000313" key="2">
    <source>
        <dbReference type="EMBL" id="KAL0149876.1"/>
    </source>
</evidence>
<dbReference type="EMBL" id="JAMKFB020000320">
    <property type="protein sequence ID" value="KAL0149876.1"/>
    <property type="molecule type" value="Genomic_DNA"/>
</dbReference>
<dbReference type="AlphaFoldDB" id="A0ABD0MLV6"/>
<evidence type="ECO:0000259" key="1">
    <source>
        <dbReference type="Pfam" id="PF24764"/>
    </source>
</evidence>
<keyword evidence="3" id="KW-1185">Reference proteome</keyword>
<reference evidence="2 3" key="1">
    <citation type="submission" date="2024-05" db="EMBL/GenBank/DDBJ databases">
        <title>Genome sequencing and assembly of Indian major carp, Cirrhinus mrigala (Hamilton, 1822).</title>
        <authorList>
            <person name="Mohindra V."/>
            <person name="Chowdhury L.M."/>
            <person name="Lal K."/>
            <person name="Jena J.K."/>
        </authorList>
    </citation>
    <scope>NUCLEOTIDE SEQUENCE [LARGE SCALE GENOMIC DNA]</scope>
    <source>
        <strain evidence="2">CM1030</strain>
        <tissue evidence="2">Blood</tissue>
    </source>
</reference>
<name>A0ABD0MLV6_CIRMR</name>
<evidence type="ECO:0000313" key="3">
    <source>
        <dbReference type="Proteomes" id="UP001529510"/>
    </source>
</evidence>
<dbReference type="Proteomes" id="UP001529510">
    <property type="component" value="Unassembled WGS sequence"/>
</dbReference>
<protein>
    <recommendedName>
        <fullName evidence="1">Integrase core domain-containing protein</fullName>
    </recommendedName>
</protein>
<gene>
    <name evidence="2" type="ORF">M9458_054807</name>
</gene>
<comment type="caution">
    <text evidence="2">The sequence shown here is derived from an EMBL/GenBank/DDBJ whole genome shotgun (WGS) entry which is preliminary data.</text>
</comment>
<dbReference type="Pfam" id="PF24764">
    <property type="entry name" value="rva_4"/>
    <property type="match status" value="1"/>
</dbReference>